<feature type="binding site" evidence="4">
    <location>
        <begin position="145"/>
        <end position="153"/>
    </location>
    <ligand>
        <name>ATP</name>
        <dbReference type="ChEBI" id="CHEBI:30616"/>
    </ligand>
</feature>
<keyword evidence="2 4" id="KW-0547">Nucleotide-binding</keyword>
<dbReference type="Gene3D" id="3.40.50.10420">
    <property type="entry name" value="NagB/RpiA/CoA transferase-like"/>
    <property type="match status" value="1"/>
</dbReference>
<feature type="binding site" evidence="4">
    <location>
        <position position="60"/>
    </location>
    <ligand>
        <name>substrate</name>
    </ligand>
</feature>
<dbReference type="GO" id="GO:0035999">
    <property type="term" value="P:tetrahydrofolate interconversion"/>
    <property type="evidence" value="ECO:0007669"/>
    <property type="project" value="TreeGrafter"/>
</dbReference>
<evidence type="ECO:0000256" key="5">
    <source>
        <dbReference type="RuleBase" id="RU361279"/>
    </source>
</evidence>
<dbReference type="InterPro" id="IPR024185">
    <property type="entry name" value="FTHF_cligase-like_sf"/>
</dbReference>
<dbReference type="Proteomes" id="UP000077355">
    <property type="component" value="Unassembled WGS sequence"/>
</dbReference>
<proteinExistence type="inferred from homology"/>
<accession>A0A168R2R7</accession>
<protein>
    <recommendedName>
        <fullName evidence="5">5-formyltetrahydrofolate cyclo-ligase</fullName>
        <ecNumber evidence="5">6.3.3.2</ecNumber>
    </recommendedName>
</protein>
<dbReference type="EMBL" id="LVJI01000001">
    <property type="protein sequence ID" value="OAB48514.1"/>
    <property type="molecule type" value="Genomic_DNA"/>
</dbReference>
<reference evidence="6 7" key="1">
    <citation type="submission" date="2016-03" db="EMBL/GenBank/DDBJ databases">
        <title>Draft genome sequence of Paenibacillus antarcticus CECT 5836.</title>
        <authorList>
            <person name="Shin S.-K."/>
            <person name="Yi H."/>
        </authorList>
    </citation>
    <scope>NUCLEOTIDE SEQUENCE [LARGE SCALE GENOMIC DNA]</scope>
    <source>
        <strain evidence="6 7">CECT 5836</strain>
    </source>
</reference>
<gene>
    <name evidence="6" type="ORF">PBAT_02450</name>
</gene>
<dbReference type="AlphaFoldDB" id="A0A168R2R7"/>
<comment type="catalytic activity">
    <reaction evidence="5">
        <text>(6S)-5-formyl-5,6,7,8-tetrahydrofolate + ATP = (6R)-5,10-methenyltetrahydrofolate + ADP + phosphate</text>
        <dbReference type="Rhea" id="RHEA:10488"/>
        <dbReference type="ChEBI" id="CHEBI:30616"/>
        <dbReference type="ChEBI" id="CHEBI:43474"/>
        <dbReference type="ChEBI" id="CHEBI:57455"/>
        <dbReference type="ChEBI" id="CHEBI:57457"/>
        <dbReference type="ChEBI" id="CHEBI:456216"/>
        <dbReference type="EC" id="6.3.3.2"/>
    </reaction>
</comment>
<dbReference type="PIRSF" id="PIRSF006806">
    <property type="entry name" value="FTHF_cligase"/>
    <property type="match status" value="1"/>
</dbReference>
<evidence type="ECO:0000256" key="2">
    <source>
        <dbReference type="ARBA" id="ARBA00022741"/>
    </source>
</evidence>
<dbReference type="GO" id="GO:0005524">
    <property type="term" value="F:ATP binding"/>
    <property type="evidence" value="ECO:0007669"/>
    <property type="project" value="UniProtKB-KW"/>
</dbReference>
<dbReference type="InterPro" id="IPR002698">
    <property type="entry name" value="FTHF_cligase"/>
</dbReference>
<comment type="caution">
    <text evidence="6">The sequence shown here is derived from an EMBL/GenBank/DDBJ whole genome shotgun (WGS) entry which is preliminary data.</text>
</comment>
<keyword evidence="5" id="KW-0479">Metal-binding</keyword>
<dbReference type="GO" id="GO:0046872">
    <property type="term" value="F:metal ion binding"/>
    <property type="evidence" value="ECO:0007669"/>
    <property type="project" value="UniProtKB-KW"/>
</dbReference>
<keyword evidence="3 4" id="KW-0067">ATP-binding</keyword>
<dbReference type="GO" id="GO:0009396">
    <property type="term" value="P:folic acid-containing compound biosynthetic process"/>
    <property type="evidence" value="ECO:0007669"/>
    <property type="project" value="TreeGrafter"/>
</dbReference>
<evidence type="ECO:0000256" key="3">
    <source>
        <dbReference type="ARBA" id="ARBA00022840"/>
    </source>
</evidence>
<name>A0A168R2R7_9BACL</name>
<dbReference type="NCBIfam" id="TIGR02727">
    <property type="entry name" value="MTHFS_bact"/>
    <property type="match status" value="1"/>
</dbReference>
<comment type="cofactor">
    <cofactor evidence="5">
        <name>Mg(2+)</name>
        <dbReference type="ChEBI" id="CHEBI:18420"/>
    </cofactor>
</comment>
<dbReference type="SUPFAM" id="SSF100950">
    <property type="entry name" value="NagB/RpiA/CoA transferase-like"/>
    <property type="match status" value="1"/>
</dbReference>
<evidence type="ECO:0000256" key="4">
    <source>
        <dbReference type="PIRSR" id="PIRSR006806-1"/>
    </source>
</evidence>
<sequence length="218" mass="25103">MGMNWNNNPLSDIKKNLRSNMNNARNALTNVQREQWSSEAICHMTQKLESMRINNFLVYISFRSELNTRSLIQWGWNQGLQVLVPRCDPNDYSMDIHPLQDWDELASGSYGIEEPNPLRTSALGHEYVPEVIIVPGLAYDRLGGRLGYGRGYYDRLHERLQPYVDHKRAPILMGLGYEMQVVNKVPMDRHDAKLDILVTENGIVNCEKESNHGIDSFQ</sequence>
<dbReference type="EC" id="6.3.3.2" evidence="5"/>
<dbReference type="PANTHER" id="PTHR23407">
    <property type="entry name" value="ATPASE INHIBITOR/5-FORMYLTETRAHYDROFOLATE CYCLO-LIGASE"/>
    <property type="match status" value="1"/>
</dbReference>
<organism evidence="6 7">
    <name type="scientific">Paenibacillus antarcticus</name>
    <dbReference type="NCBI Taxonomy" id="253703"/>
    <lineage>
        <taxon>Bacteria</taxon>
        <taxon>Bacillati</taxon>
        <taxon>Bacillota</taxon>
        <taxon>Bacilli</taxon>
        <taxon>Bacillales</taxon>
        <taxon>Paenibacillaceae</taxon>
        <taxon>Paenibacillus</taxon>
    </lineage>
</organism>
<evidence type="ECO:0000313" key="7">
    <source>
        <dbReference type="Proteomes" id="UP000077355"/>
    </source>
</evidence>
<dbReference type="GO" id="GO:0030272">
    <property type="term" value="F:5-formyltetrahydrofolate cyclo-ligase activity"/>
    <property type="evidence" value="ECO:0007669"/>
    <property type="project" value="UniProtKB-EC"/>
</dbReference>
<comment type="similarity">
    <text evidence="1 5">Belongs to the 5-formyltetrahydrofolate cyclo-ligase family.</text>
</comment>
<keyword evidence="7" id="KW-1185">Reference proteome</keyword>
<evidence type="ECO:0000256" key="1">
    <source>
        <dbReference type="ARBA" id="ARBA00010638"/>
    </source>
</evidence>
<feature type="binding site" evidence="4">
    <location>
        <begin position="14"/>
        <end position="18"/>
    </location>
    <ligand>
        <name>ATP</name>
        <dbReference type="ChEBI" id="CHEBI:30616"/>
    </ligand>
</feature>
<evidence type="ECO:0000313" key="6">
    <source>
        <dbReference type="EMBL" id="OAB48514.1"/>
    </source>
</evidence>
<dbReference type="InterPro" id="IPR037171">
    <property type="entry name" value="NagB/RpiA_transferase-like"/>
</dbReference>
<dbReference type="Pfam" id="PF01812">
    <property type="entry name" value="5-FTHF_cyc-lig"/>
    <property type="match status" value="1"/>
</dbReference>
<keyword evidence="5" id="KW-0460">Magnesium</keyword>
<dbReference type="PANTHER" id="PTHR23407:SF1">
    <property type="entry name" value="5-FORMYLTETRAHYDROFOLATE CYCLO-LIGASE"/>
    <property type="match status" value="1"/>
</dbReference>
<feature type="binding site" evidence="4">
    <location>
        <position position="65"/>
    </location>
    <ligand>
        <name>substrate</name>
    </ligand>
</feature>